<dbReference type="RefSeq" id="WP_100757418.1">
    <property type="nucleotide sequence ID" value="NZ_NPDT01000001.1"/>
</dbReference>
<comment type="caution">
    <text evidence="2">The sequence shown here is derived from an EMBL/GenBank/DDBJ whole genome shotgun (WGS) entry which is preliminary data.</text>
</comment>
<feature type="transmembrane region" description="Helical" evidence="1">
    <location>
        <begin position="40"/>
        <end position="58"/>
    </location>
</feature>
<accession>A0A2M9ZEH5</accession>
<protein>
    <submittedName>
        <fullName evidence="2">TIGR02206 family membrane protein</fullName>
    </submittedName>
</protein>
<keyword evidence="1" id="KW-0812">Transmembrane</keyword>
<keyword evidence="1" id="KW-1133">Transmembrane helix</keyword>
<dbReference type="AlphaFoldDB" id="A0A2M9ZEH5"/>
<organism evidence="2 3">
    <name type="scientific">Leptospira wolffii</name>
    <dbReference type="NCBI Taxonomy" id="409998"/>
    <lineage>
        <taxon>Bacteria</taxon>
        <taxon>Pseudomonadati</taxon>
        <taxon>Spirochaetota</taxon>
        <taxon>Spirochaetia</taxon>
        <taxon>Leptospirales</taxon>
        <taxon>Leptospiraceae</taxon>
        <taxon>Leptospira</taxon>
    </lineage>
</organism>
<feature type="transmembrane region" description="Helical" evidence="1">
    <location>
        <begin position="201"/>
        <end position="221"/>
    </location>
</feature>
<gene>
    <name evidence="2" type="ORF">CH371_01620</name>
</gene>
<feature type="transmembrane region" description="Helical" evidence="1">
    <location>
        <begin position="157"/>
        <end position="181"/>
    </location>
</feature>
<feature type="transmembrane region" description="Helical" evidence="1">
    <location>
        <begin position="6"/>
        <end position="28"/>
    </location>
</feature>
<evidence type="ECO:0000256" key="1">
    <source>
        <dbReference type="SAM" id="Phobius"/>
    </source>
</evidence>
<name>A0A2M9ZEH5_9LEPT</name>
<dbReference type="Proteomes" id="UP000231912">
    <property type="component" value="Unassembled WGS sequence"/>
</dbReference>
<feature type="transmembrane region" description="Helical" evidence="1">
    <location>
        <begin position="122"/>
        <end position="145"/>
    </location>
</feature>
<reference evidence="2 3" key="1">
    <citation type="submission" date="2017-07" db="EMBL/GenBank/DDBJ databases">
        <title>Leptospira spp. isolated from tropical soils.</title>
        <authorList>
            <person name="Thibeaux R."/>
            <person name="Iraola G."/>
            <person name="Ferres I."/>
            <person name="Bierque E."/>
            <person name="Girault D."/>
            <person name="Soupe-Gilbert M.-E."/>
            <person name="Picardeau M."/>
            <person name="Goarant C."/>
        </authorList>
    </citation>
    <scope>NUCLEOTIDE SEQUENCE [LARGE SCALE GENOMIC DNA]</scope>
    <source>
        <strain evidence="2 3">FH2-C-A2</strain>
    </source>
</reference>
<dbReference type="InterPro" id="IPR011737">
    <property type="entry name" value="CHP02206_TP0381"/>
</dbReference>
<evidence type="ECO:0000313" key="3">
    <source>
        <dbReference type="Proteomes" id="UP000231912"/>
    </source>
</evidence>
<dbReference type="EMBL" id="NPDT01000001">
    <property type="protein sequence ID" value="PJZ66825.1"/>
    <property type="molecule type" value="Genomic_DNA"/>
</dbReference>
<proteinExistence type="predicted"/>
<feature type="transmembrane region" description="Helical" evidence="1">
    <location>
        <begin position="93"/>
        <end position="110"/>
    </location>
</feature>
<keyword evidence="1" id="KW-0472">Membrane</keyword>
<dbReference type="Pfam" id="PF14808">
    <property type="entry name" value="TMEM164"/>
    <property type="match status" value="1"/>
</dbReference>
<evidence type="ECO:0000313" key="2">
    <source>
        <dbReference type="EMBL" id="PJZ66825.1"/>
    </source>
</evidence>
<sequence length="230" mass="26386">MRFEHWGGLHLFILFFTALIGLGLPWLARNFFSSRQRDRIGVILGAILLLNYLVYIIYRIEGGYWQIRYDLPMEFCNWAAIVTSLALFTKNRILAELSYFWVMAGSFQGVLTPDLSVSFPHIYFFIFFIAHSGLVISALYVVLGLELPPRKGAVLRSVLYTQIYVVVALCVDFLLDANYGYMRGKPEAGSALDFLGPWPIYLIWLEALGILFFTVLYLPFLKRNKVSLTN</sequence>
<dbReference type="NCBIfam" id="TIGR02206">
    <property type="entry name" value="intg_mem_TP0381"/>
    <property type="match status" value="1"/>
</dbReference>